<dbReference type="AlphaFoldDB" id="A0A0C2X6C5"/>
<evidence type="ECO:0000313" key="2">
    <source>
        <dbReference type="Proteomes" id="UP000054549"/>
    </source>
</evidence>
<evidence type="ECO:0000313" key="1">
    <source>
        <dbReference type="EMBL" id="KIL64836.1"/>
    </source>
</evidence>
<gene>
    <name evidence="1" type="ORF">M378DRAFT_564887</name>
</gene>
<protein>
    <submittedName>
        <fullName evidence="1">Uncharacterized protein</fullName>
    </submittedName>
</protein>
<sequence>MLSSDSEISCQQSLQNSQTNHKNDGIIGDGSYNIISSGNNSHVNIAQATKAEEEDVELDRMLNGFVSKDALHNFKTRLCYQLLLHSSWWTESDIKELGACCAQQGVRFEVHEMEGAIPARVLMKLGVSVTLRGTFSFDEGL</sequence>
<name>A0A0C2X6C5_AMAMK</name>
<dbReference type="Proteomes" id="UP000054549">
    <property type="component" value="Unassembled WGS sequence"/>
</dbReference>
<proteinExistence type="predicted"/>
<dbReference type="InParanoid" id="A0A0C2X6C5"/>
<accession>A0A0C2X6C5</accession>
<dbReference type="HOGENOM" id="CLU_1824814_0_0_1"/>
<reference evidence="1 2" key="1">
    <citation type="submission" date="2014-04" db="EMBL/GenBank/DDBJ databases">
        <title>Evolutionary Origins and Diversification of the Mycorrhizal Mutualists.</title>
        <authorList>
            <consortium name="DOE Joint Genome Institute"/>
            <consortium name="Mycorrhizal Genomics Consortium"/>
            <person name="Kohler A."/>
            <person name="Kuo A."/>
            <person name="Nagy L.G."/>
            <person name="Floudas D."/>
            <person name="Copeland A."/>
            <person name="Barry K.W."/>
            <person name="Cichocki N."/>
            <person name="Veneault-Fourrey C."/>
            <person name="LaButti K."/>
            <person name="Lindquist E.A."/>
            <person name="Lipzen A."/>
            <person name="Lundell T."/>
            <person name="Morin E."/>
            <person name="Murat C."/>
            <person name="Riley R."/>
            <person name="Ohm R."/>
            <person name="Sun H."/>
            <person name="Tunlid A."/>
            <person name="Henrissat B."/>
            <person name="Grigoriev I.V."/>
            <person name="Hibbett D.S."/>
            <person name="Martin F."/>
        </authorList>
    </citation>
    <scope>NUCLEOTIDE SEQUENCE [LARGE SCALE GENOMIC DNA]</scope>
    <source>
        <strain evidence="1 2">Koide BX008</strain>
    </source>
</reference>
<dbReference type="EMBL" id="KN818246">
    <property type="protein sequence ID" value="KIL64836.1"/>
    <property type="molecule type" value="Genomic_DNA"/>
</dbReference>
<organism evidence="1 2">
    <name type="scientific">Amanita muscaria (strain Koide BX008)</name>
    <dbReference type="NCBI Taxonomy" id="946122"/>
    <lineage>
        <taxon>Eukaryota</taxon>
        <taxon>Fungi</taxon>
        <taxon>Dikarya</taxon>
        <taxon>Basidiomycota</taxon>
        <taxon>Agaricomycotina</taxon>
        <taxon>Agaricomycetes</taxon>
        <taxon>Agaricomycetidae</taxon>
        <taxon>Agaricales</taxon>
        <taxon>Pluteineae</taxon>
        <taxon>Amanitaceae</taxon>
        <taxon>Amanita</taxon>
    </lineage>
</organism>
<keyword evidence="2" id="KW-1185">Reference proteome</keyword>